<accession>E9HHT2</accession>
<dbReference type="Proteomes" id="UP000000305">
    <property type="component" value="Unassembled WGS sequence"/>
</dbReference>
<sequence length="59" mass="6637">MERCLSSSHPPCVYYTMEGCTSGECQTWDYISRIPKQQLVSTPNLLAVPELCEGFPVHC</sequence>
<name>E9HHT2_DAPPU</name>
<dbReference type="OrthoDB" id="160294at2759"/>
<dbReference type="KEGG" id="dpx:DAPPUDRAFT_259755"/>
<dbReference type="InParanoid" id="E9HHT2"/>
<evidence type="ECO:0000313" key="1">
    <source>
        <dbReference type="EMBL" id="EFX68714.1"/>
    </source>
</evidence>
<protein>
    <submittedName>
        <fullName evidence="1">Uncharacterized protein</fullName>
    </submittedName>
</protein>
<evidence type="ECO:0000313" key="2">
    <source>
        <dbReference type="Proteomes" id="UP000000305"/>
    </source>
</evidence>
<organism evidence="1 2">
    <name type="scientific">Daphnia pulex</name>
    <name type="common">Water flea</name>
    <dbReference type="NCBI Taxonomy" id="6669"/>
    <lineage>
        <taxon>Eukaryota</taxon>
        <taxon>Metazoa</taxon>
        <taxon>Ecdysozoa</taxon>
        <taxon>Arthropoda</taxon>
        <taxon>Crustacea</taxon>
        <taxon>Branchiopoda</taxon>
        <taxon>Diplostraca</taxon>
        <taxon>Cladocera</taxon>
        <taxon>Anomopoda</taxon>
        <taxon>Daphniidae</taxon>
        <taxon>Daphnia</taxon>
    </lineage>
</organism>
<dbReference type="HOGENOM" id="CLU_2963088_0_0_1"/>
<reference evidence="1 2" key="1">
    <citation type="journal article" date="2011" name="Science">
        <title>The ecoresponsive genome of Daphnia pulex.</title>
        <authorList>
            <person name="Colbourne J.K."/>
            <person name="Pfrender M.E."/>
            <person name="Gilbert D."/>
            <person name="Thomas W.K."/>
            <person name="Tucker A."/>
            <person name="Oakley T.H."/>
            <person name="Tokishita S."/>
            <person name="Aerts A."/>
            <person name="Arnold G.J."/>
            <person name="Basu M.K."/>
            <person name="Bauer D.J."/>
            <person name="Caceres C.E."/>
            <person name="Carmel L."/>
            <person name="Casola C."/>
            <person name="Choi J.H."/>
            <person name="Detter J.C."/>
            <person name="Dong Q."/>
            <person name="Dusheyko S."/>
            <person name="Eads B.D."/>
            <person name="Frohlich T."/>
            <person name="Geiler-Samerotte K.A."/>
            <person name="Gerlach D."/>
            <person name="Hatcher P."/>
            <person name="Jogdeo S."/>
            <person name="Krijgsveld J."/>
            <person name="Kriventseva E.V."/>
            <person name="Kultz D."/>
            <person name="Laforsch C."/>
            <person name="Lindquist E."/>
            <person name="Lopez J."/>
            <person name="Manak J.R."/>
            <person name="Muller J."/>
            <person name="Pangilinan J."/>
            <person name="Patwardhan R.P."/>
            <person name="Pitluck S."/>
            <person name="Pritham E.J."/>
            <person name="Rechtsteiner A."/>
            <person name="Rho M."/>
            <person name="Rogozin I.B."/>
            <person name="Sakarya O."/>
            <person name="Salamov A."/>
            <person name="Schaack S."/>
            <person name="Shapiro H."/>
            <person name="Shiga Y."/>
            <person name="Skalitzky C."/>
            <person name="Smith Z."/>
            <person name="Souvorov A."/>
            <person name="Sung W."/>
            <person name="Tang Z."/>
            <person name="Tsuchiya D."/>
            <person name="Tu H."/>
            <person name="Vos H."/>
            <person name="Wang M."/>
            <person name="Wolf Y.I."/>
            <person name="Yamagata H."/>
            <person name="Yamada T."/>
            <person name="Ye Y."/>
            <person name="Shaw J.R."/>
            <person name="Andrews J."/>
            <person name="Crease T.J."/>
            <person name="Tang H."/>
            <person name="Lucas S.M."/>
            <person name="Robertson H.M."/>
            <person name="Bork P."/>
            <person name="Koonin E.V."/>
            <person name="Zdobnov E.M."/>
            <person name="Grigoriev I.V."/>
            <person name="Lynch M."/>
            <person name="Boore J.L."/>
        </authorList>
    </citation>
    <scope>NUCLEOTIDE SEQUENCE [LARGE SCALE GENOMIC DNA]</scope>
</reference>
<keyword evidence="2" id="KW-1185">Reference proteome</keyword>
<dbReference type="AlphaFoldDB" id="E9HHT2"/>
<gene>
    <name evidence="1" type="ORF">DAPPUDRAFT_259755</name>
</gene>
<proteinExistence type="predicted"/>
<dbReference type="EMBL" id="GL732650">
    <property type="protein sequence ID" value="EFX68714.1"/>
    <property type="molecule type" value="Genomic_DNA"/>
</dbReference>